<evidence type="ECO:0000313" key="3">
    <source>
        <dbReference type="Proteomes" id="UP000095746"/>
    </source>
</evidence>
<feature type="region of interest" description="Disordered" evidence="1">
    <location>
        <begin position="98"/>
        <end position="117"/>
    </location>
</feature>
<name>A0A174E4X2_FLAPL</name>
<dbReference type="EMBL" id="CYZT01000074">
    <property type="protein sequence ID" value="CUO32497.1"/>
    <property type="molecule type" value="Genomic_DNA"/>
</dbReference>
<accession>A0A174E4X2</accession>
<protein>
    <submittedName>
        <fullName evidence="2">Uncharacterized protein</fullName>
    </submittedName>
</protein>
<dbReference type="Proteomes" id="UP000095746">
    <property type="component" value="Unassembled WGS sequence"/>
</dbReference>
<reference evidence="2 3" key="1">
    <citation type="submission" date="2015-09" db="EMBL/GenBank/DDBJ databases">
        <authorList>
            <consortium name="Pathogen Informatics"/>
        </authorList>
    </citation>
    <scope>NUCLEOTIDE SEQUENCE [LARGE SCALE GENOMIC DNA]</scope>
    <source>
        <strain evidence="2 3">2789STDY5608854</strain>
    </source>
</reference>
<dbReference type="AlphaFoldDB" id="A0A174E4X2"/>
<organism evidence="2 3">
    <name type="scientific">Flavonifractor plautii</name>
    <name type="common">Fusobacterium plautii</name>
    <dbReference type="NCBI Taxonomy" id="292800"/>
    <lineage>
        <taxon>Bacteria</taxon>
        <taxon>Bacillati</taxon>
        <taxon>Bacillota</taxon>
        <taxon>Clostridia</taxon>
        <taxon>Eubacteriales</taxon>
        <taxon>Oscillospiraceae</taxon>
        <taxon>Flavonifractor</taxon>
    </lineage>
</organism>
<gene>
    <name evidence="2" type="ORF">ERS852411_01347</name>
</gene>
<sequence length="117" mass="13025">MDKHCANCIYRCYITAGLYCCDYIGCTGHARSLICPPGARCTEKKTVQRTPPNPNGRPKAVFDEATCMQLYQKGMSDIKIGKHFGLSKNPIAAWRARNNLPSNSRSPQARMAFLNGR</sequence>
<proteinExistence type="predicted"/>
<evidence type="ECO:0000256" key="1">
    <source>
        <dbReference type="SAM" id="MobiDB-lite"/>
    </source>
</evidence>
<evidence type="ECO:0000313" key="2">
    <source>
        <dbReference type="EMBL" id="CUO32497.1"/>
    </source>
</evidence>